<dbReference type="InterPro" id="IPR008972">
    <property type="entry name" value="Cupredoxin"/>
</dbReference>
<dbReference type="InterPro" id="IPR001117">
    <property type="entry name" value="Cu-oxidase_2nd"/>
</dbReference>
<dbReference type="PANTHER" id="PTHR11709:SF2">
    <property type="entry name" value="MULTICOPPER OXIDASE LPR1"/>
    <property type="match status" value="1"/>
</dbReference>
<dbReference type="Pfam" id="PF00394">
    <property type="entry name" value="Cu-oxidase"/>
    <property type="match status" value="1"/>
</dbReference>
<sequence length="442" mass="46787">MTNDLTSLSRRTLLASLGGVALAGLTLRAPVHAAAPRKALTLRATMGQTILRAGGEPVARPVLALAEAVALHRGDEVSVRFENELKQPALLSWRGLDGVAAAEPLVGRQPVPPGGHDSFVLPLRSAGTLLADLRLLADAGPSPMPALPLVVREATPPQVDGDELVLIEDARLGKDGQPLAAGVDSGDTPWLYTINGKPTADIALRANGRLRLRVINACQRNVIALKIDDHDVRVIALDSQPAEPFLARGGTLVLAPGGRVDALIDATRPPGSTSAVNLLDGGKPIPIARLVYSGEPPLRGAPLPLPTPLPDSGLPAQLPLGSALRVELPLGALTSAQLDWFAPGKFTPASGPAFQVKRGRTVVLALTNRATQPMVFHLHGHHFRLLDRLDDGWKPFWLDTLAIDAGQTQRIAFAAEHPGLWLIEAMAAKWSAPRLLRSYLVS</sequence>
<protein>
    <submittedName>
        <fullName evidence="3">Multicopper oxidase with three cupredoxin domains (Includes cell division protein FtsP and spore coat protein CotA)</fullName>
    </submittedName>
</protein>
<proteinExistence type="predicted"/>
<dbReference type="InterPro" id="IPR006311">
    <property type="entry name" value="TAT_signal"/>
</dbReference>
<dbReference type="GO" id="GO:0051301">
    <property type="term" value="P:cell division"/>
    <property type="evidence" value="ECO:0007669"/>
    <property type="project" value="UniProtKB-KW"/>
</dbReference>
<name>A0A1H8TD67_9BRAD</name>
<accession>A0A1H8TD67</accession>
<keyword evidence="3" id="KW-0132">Cell division</keyword>
<dbReference type="RefSeq" id="WP_092684146.1">
    <property type="nucleotide sequence ID" value="NZ_FODT01000005.1"/>
</dbReference>
<reference evidence="4" key="1">
    <citation type="submission" date="2016-10" db="EMBL/GenBank/DDBJ databases">
        <authorList>
            <person name="Varghese N."/>
            <person name="Submissions S."/>
        </authorList>
    </citation>
    <scope>NUCLEOTIDE SEQUENCE [LARGE SCALE GENOMIC DNA]</scope>
    <source>
        <strain evidence="4">DSM 123</strain>
    </source>
</reference>
<evidence type="ECO:0000259" key="2">
    <source>
        <dbReference type="Pfam" id="PF07731"/>
    </source>
</evidence>
<dbReference type="Pfam" id="PF07731">
    <property type="entry name" value="Cu-oxidase_2"/>
    <property type="match status" value="1"/>
</dbReference>
<dbReference type="AlphaFoldDB" id="A0A1H8TD67"/>
<dbReference type="EMBL" id="FODT01000005">
    <property type="protein sequence ID" value="SEO88765.1"/>
    <property type="molecule type" value="Genomic_DNA"/>
</dbReference>
<keyword evidence="4" id="KW-1185">Reference proteome</keyword>
<keyword evidence="3" id="KW-0131">Cell cycle</keyword>
<gene>
    <name evidence="3" type="ORF">SAMN05444123_105353</name>
</gene>
<dbReference type="Proteomes" id="UP000199615">
    <property type="component" value="Unassembled WGS sequence"/>
</dbReference>
<dbReference type="Gene3D" id="2.60.40.420">
    <property type="entry name" value="Cupredoxins - blue copper proteins"/>
    <property type="match status" value="2"/>
</dbReference>
<dbReference type="GO" id="GO:0005507">
    <property type="term" value="F:copper ion binding"/>
    <property type="evidence" value="ECO:0007669"/>
    <property type="project" value="InterPro"/>
</dbReference>
<organism evidence="3 4">
    <name type="scientific">Rhodopseudomonas pseudopalustris</name>
    <dbReference type="NCBI Taxonomy" id="1513892"/>
    <lineage>
        <taxon>Bacteria</taxon>
        <taxon>Pseudomonadati</taxon>
        <taxon>Pseudomonadota</taxon>
        <taxon>Alphaproteobacteria</taxon>
        <taxon>Hyphomicrobiales</taxon>
        <taxon>Nitrobacteraceae</taxon>
        <taxon>Rhodopseudomonas</taxon>
    </lineage>
</organism>
<evidence type="ECO:0000313" key="4">
    <source>
        <dbReference type="Proteomes" id="UP000199615"/>
    </source>
</evidence>
<dbReference type="InterPro" id="IPR045087">
    <property type="entry name" value="Cu-oxidase_fam"/>
</dbReference>
<dbReference type="SUPFAM" id="SSF49503">
    <property type="entry name" value="Cupredoxins"/>
    <property type="match status" value="2"/>
</dbReference>
<feature type="domain" description="Plastocyanin-like" evidence="1">
    <location>
        <begin position="188"/>
        <end position="271"/>
    </location>
</feature>
<dbReference type="PROSITE" id="PS51318">
    <property type="entry name" value="TAT"/>
    <property type="match status" value="1"/>
</dbReference>
<dbReference type="PANTHER" id="PTHR11709">
    <property type="entry name" value="MULTI-COPPER OXIDASE"/>
    <property type="match status" value="1"/>
</dbReference>
<evidence type="ECO:0000313" key="3">
    <source>
        <dbReference type="EMBL" id="SEO88765.1"/>
    </source>
</evidence>
<dbReference type="GO" id="GO:0016491">
    <property type="term" value="F:oxidoreductase activity"/>
    <property type="evidence" value="ECO:0007669"/>
    <property type="project" value="InterPro"/>
</dbReference>
<feature type="domain" description="Plastocyanin-like" evidence="2">
    <location>
        <begin position="344"/>
        <end position="425"/>
    </location>
</feature>
<keyword evidence="3" id="KW-0167">Capsid protein</keyword>
<dbReference type="GO" id="GO:0030288">
    <property type="term" value="C:outer membrane-bounded periplasmic space"/>
    <property type="evidence" value="ECO:0007669"/>
    <property type="project" value="TreeGrafter"/>
</dbReference>
<dbReference type="CDD" id="cd13885">
    <property type="entry name" value="CuRO_2_CumA_like"/>
    <property type="match status" value="1"/>
</dbReference>
<dbReference type="OrthoDB" id="9757546at2"/>
<dbReference type="InterPro" id="IPR011706">
    <property type="entry name" value="Cu-oxidase_C"/>
</dbReference>
<evidence type="ECO:0000259" key="1">
    <source>
        <dbReference type="Pfam" id="PF00394"/>
    </source>
</evidence>
<keyword evidence="3" id="KW-0946">Virion</keyword>